<dbReference type="PANTHER" id="PTHR36505">
    <property type="entry name" value="BLR1072 PROTEIN"/>
    <property type="match status" value="1"/>
</dbReference>
<dbReference type="PANTHER" id="PTHR36505:SF1">
    <property type="entry name" value="BLR1072 PROTEIN"/>
    <property type="match status" value="1"/>
</dbReference>
<gene>
    <name evidence="2" type="ORF">JSE7799_02395</name>
</gene>
<evidence type="ECO:0000313" key="3">
    <source>
        <dbReference type="Proteomes" id="UP000049455"/>
    </source>
</evidence>
<feature type="domain" description="PRC-barrel" evidence="1">
    <location>
        <begin position="9"/>
        <end position="75"/>
    </location>
</feature>
<dbReference type="SUPFAM" id="SSF50346">
    <property type="entry name" value="PRC-barrel domain"/>
    <property type="match status" value="1"/>
</dbReference>
<proteinExistence type="predicted"/>
<accession>A0A0M7BC74</accession>
<dbReference type="Pfam" id="PF05239">
    <property type="entry name" value="PRC"/>
    <property type="match status" value="1"/>
</dbReference>
<evidence type="ECO:0000313" key="2">
    <source>
        <dbReference type="EMBL" id="CUH39668.1"/>
    </source>
</evidence>
<dbReference type="AlphaFoldDB" id="A0A0M7BC74"/>
<dbReference type="InterPro" id="IPR011033">
    <property type="entry name" value="PRC_barrel-like_sf"/>
</dbReference>
<reference evidence="2 3" key="1">
    <citation type="submission" date="2015-09" db="EMBL/GenBank/DDBJ databases">
        <authorList>
            <person name="Jackson K.R."/>
            <person name="Lunt B.L."/>
            <person name="Fisher J.N.B."/>
            <person name="Gardner A.V."/>
            <person name="Bailey M.E."/>
            <person name="Deus L.M."/>
            <person name="Earl A.S."/>
            <person name="Gibby P.D."/>
            <person name="Hartmann K.A."/>
            <person name="Liu J.E."/>
            <person name="Manci A.M."/>
            <person name="Nielsen D.A."/>
            <person name="Solomon M.B."/>
            <person name="Breakwell D.P."/>
            <person name="Burnett S.H."/>
            <person name="Grose J.H."/>
        </authorList>
    </citation>
    <scope>NUCLEOTIDE SEQUENCE [LARGE SCALE GENOMIC DNA]</scope>
    <source>
        <strain evidence="2 3">CECT 7799</strain>
    </source>
</reference>
<dbReference type="EMBL" id="CYPR01000160">
    <property type="protein sequence ID" value="CUH39668.1"/>
    <property type="molecule type" value="Genomic_DNA"/>
</dbReference>
<dbReference type="Gene3D" id="2.30.30.240">
    <property type="entry name" value="PRC-barrel domain"/>
    <property type="match status" value="1"/>
</dbReference>
<sequence>MTHGSNELVAAADVTGEAVFGADDTRVGTIDRVMIDKVSGKVAYAVMSFGGVLGIGGDERPVPWDTLTYDTSLGGFRTSITEAQLNEAPRAESGWEQDRDFHDRTHTAYGTAPNFYV</sequence>
<dbReference type="STRING" id="313367.JSE7799_02395"/>
<organism evidence="2 3">
    <name type="scientific">Jannaschia seosinensis</name>
    <dbReference type="NCBI Taxonomy" id="313367"/>
    <lineage>
        <taxon>Bacteria</taxon>
        <taxon>Pseudomonadati</taxon>
        <taxon>Pseudomonadota</taxon>
        <taxon>Alphaproteobacteria</taxon>
        <taxon>Rhodobacterales</taxon>
        <taxon>Roseobacteraceae</taxon>
        <taxon>Jannaschia</taxon>
    </lineage>
</organism>
<evidence type="ECO:0000259" key="1">
    <source>
        <dbReference type="Pfam" id="PF05239"/>
    </source>
</evidence>
<name>A0A0M7BC74_9RHOB</name>
<protein>
    <submittedName>
        <fullName evidence="2">PRC-barrel domain protein</fullName>
    </submittedName>
</protein>
<keyword evidence="3" id="KW-1185">Reference proteome</keyword>
<dbReference type="Proteomes" id="UP000049455">
    <property type="component" value="Unassembled WGS sequence"/>
</dbReference>
<dbReference type="RefSeq" id="WP_083480525.1">
    <property type="nucleotide sequence ID" value="NZ_CYPR01000160.1"/>
</dbReference>
<dbReference type="InterPro" id="IPR027275">
    <property type="entry name" value="PRC-brl_dom"/>
</dbReference>